<evidence type="ECO:0000256" key="2">
    <source>
        <dbReference type="ARBA" id="ARBA00023186"/>
    </source>
</evidence>
<dbReference type="HAMAP" id="MF_01151">
    <property type="entry name" value="GrpE"/>
    <property type="match status" value="1"/>
</dbReference>
<keyword evidence="3" id="KW-0963">Cytoplasm</keyword>
<organism evidence="6 7">
    <name type="scientific">Ekhidna lutea</name>
    <dbReference type="NCBI Taxonomy" id="447679"/>
    <lineage>
        <taxon>Bacteria</taxon>
        <taxon>Pseudomonadati</taxon>
        <taxon>Bacteroidota</taxon>
        <taxon>Cytophagia</taxon>
        <taxon>Cytophagales</taxon>
        <taxon>Reichenbachiellaceae</taxon>
        <taxon>Ekhidna</taxon>
    </lineage>
</organism>
<keyword evidence="2 3" id="KW-0143">Chaperone</keyword>
<keyword evidence="7" id="KW-1185">Reference proteome</keyword>
<dbReference type="GO" id="GO:0006457">
    <property type="term" value="P:protein folding"/>
    <property type="evidence" value="ECO:0007669"/>
    <property type="project" value="InterPro"/>
</dbReference>
<evidence type="ECO:0000256" key="5">
    <source>
        <dbReference type="SAM" id="MobiDB-lite"/>
    </source>
</evidence>
<sequence length="194" mass="22172">MKETKEKVTKEQEVAEEQEAQNNKDEEVKNQEAKEEASEETEESQEPTLEEQVGEAKDKYLRLYSEFENFRRRTSKEKLDLISTANKDLMSDLIPVLDDFERAMNASEESEDIKALREGMTLIQNKLNKSLQNRGLKKMEVKKGDDFNDEIHEAITQIPADKDLEGKIVDVVEAGYTLGESVVRFAKVVVGAKQ</sequence>
<feature type="compositionally biased region" description="Acidic residues" evidence="5">
    <location>
        <begin position="37"/>
        <end position="53"/>
    </location>
</feature>
<feature type="compositionally biased region" description="Basic and acidic residues" evidence="5">
    <location>
        <begin position="1"/>
        <end position="13"/>
    </location>
</feature>
<reference evidence="6 7" key="1">
    <citation type="submission" date="2017-06" db="EMBL/GenBank/DDBJ databases">
        <authorList>
            <person name="Kim H.J."/>
            <person name="Triplett B.A."/>
        </authorList>
    </citation>
    <scope>NUCLEOTIDE SEQUENCE [LARGE SCALE GENOMIC DNA]</scope>
    <source>
        <strain evidence="6 7">DSM 19307</strain>
    </source>
</reference>
<dbReference type="InterPro" id="IPR000740">
    <property type="entry name" value="GrpE"/>
</dbReference>
<dbReference type="SUPFAM" id="SSF58014">
    <property type="entry name" value="Coiled-coil domain of nucleotide exchange factor GrpE"/>
    <property type="match status" value="1"/>
</dbReference>
<evidence type="ECO:0000313" key="7">
    <source>
        <dbReference type="Proteomes" id="UP000198393"/>
    </source>
</evidence>
<dbReference type="InterPro" id="IPR013805">
    <property type="entry name" value="GrpE_CC"/>
</dbReference>
<dbReference type="GO" id="GO:0051082">
    <property type="term" value="F:unfolded protein binding"/>
    <property type="evidence" value="ECO:0007669"/>
    <property type="project" value="TreeGrafter"/>
</dbReference>
<accession>A0A239IRZ3</accession>
<evidence type="ECO:0000313" key="6">
    <source>
        <dbReference type="EMBL" id="SNS96321.1"/>
    </source>
</evidence>
<dbReference type="OrthoDB" id="9812586at2"/>
<dbReference type="GO" id="GO:0005737">
    <property type="term" value="C:cytoplasm"/>
    <property type="evidence" value="ECO:0007669"/>
    <property type="project" value="UniProtKB-SubCell"/>
</dbReference>
<comment type="subcellular location">
    <subcellularLocation>
        <location evidence="3">Cytoplasm</location>
    </subcellularLocation>
</comment>
<dbReference type="GO" id="GO:0000774">
    <property type="term" value="F:adenyl-nucleotide exchange factor activity"/>
    <property type="evidence" value="ECO:0007669"/>
    <property type="project" value="InterPro"/>
</dbReference>
<gene>
    <name evidence="3" type="primary">grpE</name>
    <name evidence="6" type="ORF">SAMN05421640_1795</name>
</gene>
<comment type="function">
    <text evidence="3">Participates actively in the response to hyperosmotic and heat shock by preventing the aggregation of stress-denatured proteins, in association with DnaK and GrpE. It is the nucleotide exchange factor for DnaK and may function as a thermosensor. Unfolded proteins bind initially to DnaJ; upon interaction with the DnaJ-bound protein, DnaK hydrolyzes its bound ATP, resulting in the formation of a stable complex. GrpE releases ADP from DnaK; ATP binding to DnaK triggers the release of the substrate protein, thus completing the reaction cycle. Several rounds of ATP-dependent interactions between DnaJ, DnaK and GrpE are required for fully efficient folding.</text>
</comment>
<protein>
    <recommendedName>
        <fullName evidence="3">Protein GrpE</fullName>
    </recommendedName>
    <alternativeName>
        <fullName evidence="3">HSP-70 cofactor</fullName>
    </alternativeName>
</protein>
<evidence type="ECO:0000256" key="3">
    <source>
        <dbReference type="HAMAP-Rule" id="MF_01151"/>
    </source>
</evidence>
<dbReference type="Gene3D" id="2.30.22.10">
    <property type="entry name" value="Head domain of nucleotide exchange factor GrpE"/>
    <property type="match status" value="1"/>
</dbReference>
<feature type="compositionally biased region" description="Basic and acidic residues" evidence="5">
    <location>
        <begin position="22"/>
        <end position="36"/>
    </location>
</feature>
<dbReference type="InterPro" id="IPR009012">
    <property type="entry name" value="GrpE_head"/>
</dbReference>
<dbReference type="CDD" id="cd00446">
    <property type="entry name" value="GrpE"/>
    <property type="match status" value="1"/>
</dbReference>
<dbReference type="RefSeq" id="WP_089356531.1">
    <property type="nucleotide sequence ID" value="NZ_FZPD01000003.1"/>
</dbReference>
<dbReference type="PRINTS" id="PR00773">
    <property type="entry name" value="GRPEPROTEIN"/>
</dbReference>
<dbReference type="SUPFAM" id="SSF51064">
    <property type="entry name" value="Head domain of nucleotide exchange factor GrpE"/>
    <property type="match status" value="1"/>
</dbReference>
<dbReference type="GO" id="GO:0042803">
    <property type="term" value="F:protein homodimerization activity"/>
    <property type="evidence" value="ECO:0007669"/>
    <property type="project" value="InterPro"/>
</dbReference>
<dbReference type="PANTHER" id="PTHR21237">
    <property type="entry name" value="GRPE PROTEIN"/>
    <property type="match status" value="1"/>
</dbReference>
<dbReference type="AlphaFoldDB" id="A0A239IRZ3"/>
<dbReference type="PANTHER" id="PTHR21237:SF23">
    <property type="entry name" value="GRPE PROTEIN HOMOLOG, MITOCHONDRIAL"/>
    <property type="match status" value="1"/>
</dbReference>
<comment type="subunit">
    <text evidence="3">Homodimer.</text>
</comment>
<keyword evidence="3" id="KW-0346">Stress response</keyword>
<dbReference type="Pfam" id="PF01025">
    <property type="entry name" value="GrpE"/>
    <property type="match status" value="1"/>
</dbReference>
<name>A0A239IRZ3_EKHLU</name>
<dbReference type="Proteomes" id="UP000198393">
    <property type="component" value="Unassembled WGS sequence"/>
</dbReference>
<dbReference type="EMBL" id="FZPD01000003">
    <property type="protein sequence ID" value="SNS96321.1"/>
    <property type="molecule type" value="Genomic_DNA"/>
</dbReference>
<proteinExistence type="inferred from homology"/>
<dbReference type="GO" id="GO:0051087">
    <property type="term" value="F:protein-folding chaperone binding"/>
    <property type="evidence" value="ECO:0007669"/>
    <property type="project" value="InterPro"/>
</dbReference>
<feature type="region of interest" description="Disordered" evidence="5">
    <location>
        <begin position="1"/>
        <end position="55"/>
    </location>
</feature>
<dbReference type="Gene3D" id="3.90.20.20">
    <property type="match status" value="1"/>
</dbReference>
<evidence type="ECO:0000256" key="4">
    <source>
        <dbReference type="RuleBase" id="RU004478"/>
    </source>
</evidence>
<comment type="similarity">
    <text evidence="1 3 4">Belongs to the GrpE family.</text>
</comment>
<evidence type="ECO:0000256" key="1">
    <source>
        <dbReference type="ARBA" id="ARBA00009054"/>
    </source>
</evidence>